<evidence type="ECO:0000256" key="4">
    <source>
        <dbReference type="ARBA" id="ARBA00022840"/>
    </source>
</evidence>
<dbReference type="Gene3D" id="1.10.40.70">
    <property type="match status" value="1"/>
</dbReference>
<evidence type="ECO:0000256" key="6">
    <source>
        <dbReference type="ARBA" id="ARBA00022967"/>
    </source>
</evidence>
<evidence type="ECO:0000256" key="2">
    <source>
        <dbReference type="ARBA" id="ARBA00022448"/>
    </source>
</evidence>
<dbReference type="Proteomes" id="UP000002064">
    <property type="component" value="Chromosome"/>
</dbReference>
<dbReference type="InterPro" id="IPR003593">
    <property type="entry name" value="AAA+_ATPase"/>
</dbReference>
<dbReference type="NCBIfam" id="TIGR02533">
    <property type="entry name" value="type_II_gspE"/>
    <property type="match status" value="1"/>
</dbReference>
<dbReference type="PANTHER" id="PTHR30258">
    <property type="entry name" value="TYPE II SECRETION SYSTEM PROTEIN GSPE-RELATED"/>
    <property type="match status" value="1"/>
</dbReference>
<keyword evidence="6" id="KW-1278">Translocase</keyword>
<dbReference type="InterPro" id="IPR037257">
    <property type="entry name" value="T2SS_E_N_sf"/>
</dbReference>
<dbReference type="SMART" id="SM00382">
    <property type="entry name" value="AAA"/>
    <property type="match status" value="1"/>
</dbReference>
<keyword evidence="2" id="KW-0813">Transport</keyword>
<sequence>MVRKKLGELLVEAGLITEEQLKHAIEVQSKTGEKLGKVLIKSGYVTESQILEALEFQLGIPHVDLHKYYIDPEVAKLIPEAVAKRHTIIPIKKDKDGILVAMADPLNIFAIDDVKIITKQNVKPLIASESSILKAIDRIYGKEQAEKAVQDFKKEFQSEASNELPSEILEEVQNAPAVRFVNSIIEQAIKNRASDIHFEPTEKDLRIRFRIDGQLTEAMRTIKSTHAPVVTRVKIMANMNIAERRLPQDGRFEFVSNEKNIDVRVSSLPTVFGEKLVLRLLDKENFVMTKEQLGFDKEDLVLFDKLIKRPYGIVLLTGPTGSGKTTTLYAMLKELNKPNVNIITVEDPVEYSIEGINQVQVNEKAGLTFATALRSILRQDPDVIMIGEIRDTETAEIAIRSAITGHLVLSTLHTNDAAGAMTRLIDMGIEPYLVSSAVVGVIAQRLARKICDNCKISYKASESEKKILGVEEKKDFTLYRGRGCPVCNKTGYRGRIPIYEILTVTSNIRELINAKASSDVIKEQAVKNGMKTLRESAKKFVLEGKTTIDEMLRLTYEG</sequence>
<keyword evidence="11" id="KW-1185">Reference proteome</keyword>
<evidence type="ECO:0000313" key="10">
    <source>
        <dbReference type="EMBL" id="ADH60829.1"/>
    </source>
</evidence>
<dbReference type="EC" id="7.4.2.8" evidence="7"/>
<protein>
    <recommendedName>
        <fullName evidence="7">protein-secreting ATPase</fullName>
        <ecNumber evidence="7">7.4.2.8</ecNumber>
    </recommendedName>
</protein>
<dbReference type="CDD" id="cd01129">
    <property type="entry name" value="PulE-GspE-like"/>
    <property type="match status" value="1"/>
</dbReference>
<feature type="domain" description="Bacterial type II secretion system protein E" evidence="9">
    <location>
        <begin position="377"/>
        <end position="391"/>
    </location>
</feature>
<accession>A0ABM5LQ41</accession>
<dbReference type="InterPro" id="IPR001482">
    <property type="entry name" value="T2SS/T4SS_dom"/>
</dbReference>
<dbReference type="PANTHER" id="PTHR30258:SF1">
    <property type="entry name" value="PROTEIN TRANSPORT PROTEIN HOFB HOMOLOG"/>
    <property type="match status" value="1"/>
</dbReference>
<dbReference type="SUPFAM" id="SSF52540">
    <property type="entry name" value="P-loop containing nucleoside triphosphate hydrolases"/>
    <property type="match status" value="1"/>
</dbReference>
<dbReference type="EMBL" id="CP002032">
    <property type="protein sequence ID" value="ADH60829.1"/>
    <property type="molecule type" value="Genomic_DNA"/>
</dbReference>
<evidence type="ECO:0000313" key="11">
    <source>
        <dbReference type="Proteomes" id="UP000002064"/>
    </source>
</evidence>
<reference evidence="10 11" key="1">
    <citation type="submission" date="2010-05" db="EMBL/GenBank/DDBJ databases">
        <title>Complete sequence of Thermoanaerobacter mathranii subsp. mathranii mathranii str. A3.</title>
        <authorList>
            <consortium name="US DOE Joint Genome Institute"/>
            <person name="Lucas S."/>
            <person name="Copeland A."/>
            <person name="Lapidus A."/>
            <person name="Cheng J.-F."/>
            <person name="Bruce D."/>
            <person name="Goodwin L."/>
            <person name="Pitluck S."/>
            <person name="Held B."/>
            <person name="Detter J.C."/>
            <person name="Han C."/>
            <person name="Tapia R."/>
            <person name="Land M."/>
            <person name="Hauser L."/>
            <person name="Kyrpides N."/>
            <person name="Mikhailova N."/>
            <person name="Zhou J."/>
            <person name="Hemme C."/>
            <person name="Woyke T."/>
        </authorList>
    </citation>
    <scope>NUCLEOTIDE SEQUENCE [LARGE SCALE GENOMIC DNA]</scope>
    <source>
        <strain evidence="10 11">A3</strain>
    </source>
</reference>
<proteinExistence type="inferred from homology"/>
<name>A0ABM5LQ41_THEM3</name>
<gene>
    <name evidence="10" type="ordered locus">Tmath_1111</name>
</gene>
<comment type="similarity">
    <text evidence="1">Belongs to the GSP E family.</text>
</comment>
<evidence type="ECO:0000259" key="9">
    <source>
        <dbReference type="PROSITE" id="PS00662"/>
    </source>
</evidence>
<dbReference type="PROSITE" id="PS00662">
    <property type="entry name" value="T2SP_E"/>
    <property type="match status" value="1"/>
</dbReference>
<evidence type="ECO:0000256" key="7">
    <source>
        <dbReference type="ARBA" id="ARBA00024382"/>
    </source>
</evidence>
<dbReference type="Pfam" id="PF05157">
    <property type="entry name" value="MshEN"/>
    <property type="match status" value="1"/>
</dbReference>
<keyword evidence="3" id="KW-0547">Nucleotide-binding</keyword>
<dbReference type="InterPro" id="IPR013369">
    <property type="entry name" value="T2SS_GspE"/>
</dbReference>
<dbReference type="Gene3D" id="3.40.50.300">
    <property type="entry name" value="P-loop containing nucleotide triphosphate hydrolases"/>
    <property type="match status" value="1"/>
</dbReference>
<dbReference type="Gene3D" id="3.30.450.90">
    <property type="match status" value="1"/>
</dbReference>
<evidence type="ECO:0000256" key="8">
    <source>
        <dbReference type="ARBA" id="ARBA00034006"/>
    </source>
</evidence>
<organism evidence="10 11">
    <name type="scientific">Thermoanaerobacter mathranii subsp. mathranii (strain DSM 11426 / CCUG 53645 / CIP 108742 / A3)</name>
    <dbReference type="NCBI Taxonomy" id="583358"/>
    <lineage>
        <taxon>Bacteria</taxon>
        <taxon>Bacillati</taxon>
        <taxon>Bacillota</taxon>
        <taxon>Clostridia</taxon>
        <taxon>Thermoanaerobacterales</taxon>
        <taxon>Thermoanaerobacteraceae</taxon>
        <taxon>Thermoanaerobacter</taxon>
    </lineage>
</organism>
<evidence type="ECO:0000256" key="3">
    <source>
        <dbReference type="ARBA" id="ARBA00022741"/>
    </source>
</evidence>
<dbReference type="InterPro" id="IPR027417">
    <property type="entry name" value="P-loop_NTPase"/>
</dbReference>
<comment type="catalytic activity">
    <reaction evidence="8">
        <text>ATP + H2O + cellular proteinSide 1 = ADP + phosphate + cellular proteinSide 2.</text>
        <dbReference type="EC" id="7.4.2.8"/>
    </reaction>
</comment>
<dbReference type="InterPro" id="IPR007831">
    <property type="entry name" value="T2SS_GspE_N"/>
</dbReference>
<dbReference type="RefSeq" id="WP_012995122.1">
    <property type="nucleotide sequence ID" value="NC_014209.1"/>
</dbReference>
<dbReference type="Pfam" id="PF00437">
    <property type="entry name" value="T2SSE"/>
    <property type="match status" value="1"/>
</dbReference>
<keyword evidence="4" id="KW-0067">ATP-binding</keyword>
<dbReference type="Gene3D" id="3.30.300.160">
    <property type="entry name" value="Type II secretion system, protein E, N-terminal domain"/>
    <property type="match status" value="1"/>
</dbReference>
<keyword evidence="5" id="KW-0653">Protein transport</keyword>
<evidence type="ECO:0000256" key="1">
    <source>
        <dbReference type="ARBA" id="ARBA00006611"/>
    </source>
</evidence>
<dbReference type="SUPFAM" id="SSF160246">
    <property type="entry name" value="EspE N-terminal domain-like"/>
    <property type="match status" value="1"/>
</dbReference>
<evidence type="ECO:0000256" key="5">
    <source>
        <dbReference type="ARBA" id="ARBA00022927"/>
    </source>
</evidence>